<protein>
    <submittedName>
        <fullName evidence="2">Uncharacterized protein</fullName>
    </submittedName>
</protein>
<proteinExistence type="predicted"/>
<evidence type="ECO:0000313" key="2">
    <source>
        <dbReference type="EMBL" id="PWK43335.1"/>
    </source>
</evidence>
<name>A0A316FB41_9ACTN</name>
<dbReference type="EMBL" id="QGGR01000013">
    <property type="protein sequence ID" value="PWK43335.1"/>
    <property type="molecule type" value="Genomic_DNA"/>
</dbReference>
<evidence type="ECO:0000256" key="1">
    <source>
        <dbReference type="SAM" id="Phobius"/>
    </source>
</evidence>
<keyword evidence="1" id="KW-0812">Transmembrane</keyword>
<keyword evidence="1" id="KW-0472">Membrane</keyword>
<keyword evidence="3" id="KW-1185">Reference proteome</keyword>
<dbReference type="AlphaFoldDB" id="A0A316FB41"/>
<sequence length="163" mass="16922">MRRHSVPFVLFPLTVATPVAAVWLIPDQTNEAARKLAADGVELDYGIEPVSFGPVADTVIGVVACAVVVICLALLASGTARRTIASAWWGVALSILAVGFFGGFCWRVWTAGGIGANIGAGFMVLMSPFCIGLGLLPGIVGAVFIRRARNQRLSSAAAPETAP</sequence>
<keyword evidence="1" id="KW-1133">Transmembrane helix</keyword>
<feature type="transmembrane region" description="Helical" evidence="1">
    <location>
        <begin position="88"/>
        <end position="109"/>
    </location>
</feature>
<organism evidence="2 3">
    <name type="scientific">Actinoplanes xinjiangensis</name>
    <dbReference type="NCBI Taxonomy" id="512350"/>
    <lineage>
        <taxon>Bacteria</taxon>
        <taxon>Bacillati</taxon>
        <taxon>Actinomycetota</taxon>
        <taxon>Actinomycetes</taxon>
        <taxon>Micromonosporales</taxon>
        <taxon>Micromonosporaceae</taxon>
        <taxon>Actinoplanes</taxon>
    </lineage>
</organism>
<dbReference type="Proteomes" id="UP000245697">
    <property type="component" value="Unassembled WGS sequence"/>
</dbReference>
<evidence type="ECO:0000313" key="3">
    <source>
        <dbReference type="Proteomes" id="UP000245697"/>
    </source>
</evidence>
<reference evidence="2 3" key="1">
    <citation type="submission" date="2018-05" db="EMBL/GenBank/DDBJ databases">
        <title>Genomic Encyclopedia of Archaeal and Bacterial Type Strains, Phase II (KMG-II): from individual species to whole genera.</title>
        <authorList>
            <person name="Goeker M."/>
        </authorList>
    </citation>
    <scope>NUCLEOTIDE SEQUENCE [LARGE SCALE GENOMIC DNA]</scope>
    <source>
        <strain evidence="2 3">DSM 45184</strain>
    </source>
</reference>
<feature type="transmembrane region" description="Helical" evidence="1">
    <location>
        <begin position="58"/>
        <end position="76"/>
    </location>
</feature>
<comment type="caution">
    <text evidence="2">The sequence shown here is derived from an EMBL/GenBank/DDBJ whole genome shotgun (WGS) entry which is preliminary data.</text>
</comment>
<accession>A0A316FB41</accession>
<feature type="transmembrane region" description="Helical" evidence="1">
    <location>
        <begin position="121"/>
        <end position="145"/>
    </location>
</feature>
<gene>
    <name evidence="2" type="ORF">BC793_11314</name>
</gene>